<evidence type="ECO:0000313" key="2">
    <source>
        <dbReference type="Proteomes" id="UP000033200"/>
    </source>
</evidence>
<dbReference type="HOGENOM" id="CLU_112441_0_0_5"/>
<name>A0A097EGS3_9SPHN</name>
<sequence length="191" mass="21526">MLWLALLASQAAPSSPCQYDRARLLALDQNAFDQDMTGGWRKLEEDGCEAEAADLVRDWRVAHNARDSILFWHEGQLRADLGQTEKAIALFRQSYKSVKQDHGMGWNFYVDGTIAFLRRDHAAFDAAKTKLAALPRPANFTFEGPDGKPVPVKWPLNMNVLEGLSRCWDKSYKIAYACATPLMRIKAPDPK</sequence>
<dbReference type="EMBL" id="CP009571">
    <property type="protein sequence ID" value="AIT06770.1"/>
    <property type="molecule type" value="Genomic_DNA"/>
</dbReference>
<dbReference type="AlphaFoldDB" id="A0A097EGS3"/>
<accession>A0A097EGS3</accession>
<keyword evidence="2" id="KW-1185">Reference proteome</keyword>
<protein>
    <recommendedName>
        <fullName evidence="3">Tetratricopeptide repeat protein</fullName>
    </recommendedName>
</protein>
<evidence type="ECO:0000313" key="1">
    <source>
        <dbReference type="EMBL" id="AIT06770.1"/>
    </source>
</evidence>
<proteinExistence type="predicted"/>
<organism evidence="1 2">
    <name type="scientific">Sphingomonas taxi</name>
    <dbReference type="NCBI Taxonomy" id="1549858"/>
    <lineage>
        <taxon>Bacteria</taxon>
        <taxon>Pseudomonadati</taxon>
        <taxon>Pseudomonadota</taxon>
        <taxon>Alphaproteobacteria</taxon>
        <taxon>Sphingomonadales</taxon>
        <taxon>Sphingomonadaceae</taxon>
        <taxon>Sphingomonas</taxon>
    </lineage>
</organism>
<evidence type="ECO:0008006" key="3">
    <source>
        <dbReference type="Google" id="ProtNLM"/>
    </source>
</evidence>
<dbReference type="eggNOG" id="ENOG5032U4S">
    <property type="taxonomic scope" value="Bacteria"/>
</dbReference>
<gene>
    <name evidence="1" type="ORF">MC45_10760</name>
</gene>
<dbReference type="Proteomes" id="UP000033200">
    <property type="component" value="Chromosome"/>
</dbReference>
<reference evidence="1 2" key="1">
    <citation type="submission" date="2014-09" db="EMBL/GenBank/DDBJ databases">
        <title>Using Illumina technology Improving SMRT sequencing Genome Assembly by RASTools.</title>
        <authorList>
            <person name="Zhou Y."/>
            <person name="Ma T."/>
            <person name="Liu T."/>
        </authorList>
    </citation>
    <scope>NUCLEOTIDE SEQUENCE [LARGE SCALE GENOMIC DNA]</scope>
    <source>
        <strain evidence="1 2">ATCC 55669</strain>
    </source>
</reference>
<dbReference type="RefSeq" id="WP_038662871.1">
    <property type="nucleotide sequence ID" value="NZ_CP009571.1"/>
</dbReference>
<dbReference type="KEGG" id="stax:MC45_10760"/>